<evidence type="ECO:0000256" key="1">
    <source>
        <dbReference type="ARBA" id="ARBA00004123"/>
    </source>
</evidence>
<name>A0A060XZG6_ONCMY</name>
<evidence type="ECO:0000259" key="12">
    <source>
        <dbReference type="Pfam" id="PF21276"/>
    </source>
</evidence>
<dbReference type="STRING" id="8022.A0A060XZG6"/>
<keyword evidence="10" id="KW-0539">Nucleus</keyword>
<dbReference type="InterPro" id="IPR036236">
    <property type="entry name" value="Znf_C2H2_sf"/>
</dbReference>
<sequence>MCLLCPGLWKTHHCRLCSSKSKRPRRCLVPPRTGSVPPRGERGNSTHTPSPLSSRLTPPPTPRGAARAKMRGAVYSHHTPMKTMRGQGTPGRKQKTPKKFTGEQPSISGTFGLKGMNKVEEKLKAGRVKRLEGGLFSEELQRKHPGPASRRELPPLTSAEAQWQHAISERGEVVCPTCSIVTRKTISGLKKHMEICRKVIKCHEMFNVYLYQWSRIALSKQQTSFIITCVYYLVNLKVVAVCEKVKLTWLLCLFIQNSFSRNAITLSCIFPTNTGAKLIQ</sequence>
<keyword evidence="4" id="KW-0677">Repeat</keyword>
<dbReference type="Pfam" id="PF21276">
    <property type="entry name" value="ZNF512_C2HC"/>
    <property type="match status" value="1"/>
</dbReference>
<evidence type="ECO:0000256" key="7">
    <source>
        <dbReference type="ARBA" id="ARBA00023015"/>
    </source>
</evidence>
<dbReference type="Gene3D" id="3.30.160.60">
    <property type="entry name" value="Classic Zinc Finger"/>
    <property type="match status" value="1"/>
</dbReference>
<reference evidence="13" key="1">
    <citation type="journal article" date="2014" name="Nat. Commun.">
        <title>The rainbow trout genome provides novel insights into evolution after whole-genome duplication in vertebrates.</title>
        <authorList>
            <person name="Berthelot C."/>
            <person name="Brunet F."/>
            <person name="Chalopin D."/>
            <person name="Juanchich A."/>
            <person name="Bernard M."/>
            <person name="Noel B."/>
            <person name="Bento P."/>
            <person name="Da Silva C."/>
            <person name="Labadie K."/>
            <person name="Alberti A."/>
            <person name="Aury J.M."/>
            <person name="Louis A."/>
            <person name="Dehais P."/>
            <person name="Bardou P."/>
            <person name="Montfort J."/>
            <person name="Klopp C."/>
            <person name="Cabau C."/>
            <person name="Gaspin C."/>
            <person name="Thorgaard G.H."/>
            <person name="Boussaha M."/>
            <person name="Quillet E."/>
            <person name="Guyomard R."/>
            <person name="Galiana D."/>
            <person name="Bobe J."/>
            <person name="Volff J.N."/>
            <person name="Genet C."/>
            <person name="Wincker P."/>
            <person name="Jaillon O."/>
            <person name="Roest Crollius H."/>
            <person name="Guiguen Y."/>
        </authorList>
    </citation>
    <scope>NUCLEOTIDE SEQUENCE [LARGE SCALE GENOMIC DNA]</scope>
</reference>
<keyword evidence="5" id="KW-0863">Zinc-finger</keyword>
<evidence type="ECO:0000256" key="5">
    <source>
        <dbReference type="ARBA" id="ARBA00022771"/>
    </source>
</evidence>
<dbReference type="GO" id="GO:0008270">
    <property type="term" value="F:zinc ion binding"/>
    <property type="evidence" value="ECO:0007669"/>
    <property type="project" value="UniProtKB-KW"/>
</dbReference>
<evidence type="ECO:0000256" key="10">
    <source>
        <dbReference type="ARBA" id="ARBA00023242"/>
    </source>
</evidence>
<dbReference type="AlphaFoldDB" id="A0A060XZG6"/>
<organism evidence="13 14">
    <name type="scientific">Oncorhynchus mykiss</name>
    <name type="common">Rainbow trout</name>
    <name type="synonym">Salmo gairdneri</name>
    <dbReference type="NCBI Taxonomy" id="8022"/>
    <lineage>
        <taxon>Eukaryota</taxon>
        <taxon>Metazoa</taxon>
        <taxon>Chordata</taxon>
        <taxon>Craniata</taxon>
        <taxon>Vertebrata</taxon>
        <taxon>Euteleostomi</taxon>
        <taxon>Actinopterygii</taxon>
        <taxon>Neopterygii</taxon>
        <taxon>Teleostei</taxon>
        <taxon>Protacanthopterygii</taxon>
        <taxon>Salmoniformes</taxon>
        <taxon>Salmonidae</taxon>
        <taxon>Salmoninae</taxon>
        <taxon>Oncorhynchus</taxon>
    </lineage>
</organism>
<reference evidence="13" key="2">
    <citation type="submission" date="2014-03" db="EMBL/GenBank/DDBJ databases">
        <authorList>
            <person name="Genoscope - CEA"/>
        </authorList>
    </citation>
    <scope>NUCLEOTIDE SEQUENCE</scope>
</reference>
<dbReference type="PANTHER" id="PTHR22979">
    <property type="entry name" value="ZINC FINGER PROTEIN-RELATED"/>
    <property type="match status" value="1"/>
</dbReference>
<comment type="similarity">
    <text evidence="2">Belongs to the krueppel C2H2-type zinc-finger protein family.</text>
</comment>
<dbReference type="EMBL" id="FR906577">
    <property type="protein sequence ID" value="CDQ84856.1"/>
    <property type="molecule type" value="Genomic_DNA"/>
</dbReference>
<comment type="subcellular location">
    <subcellularLocation>
        <location evidence="1">Nucleus</location>
    </subcellularLocation>
</comment>
<dbReference type="GO" id="GO:0003677">
    <property type="term" value="F:DNA binding"/>
    <property type="evidence" value="ECO:0007669"/>
    <property type="project" value="UniProtKB-KW"/>
</dbReference>
<evidence type="ECO:0000256" key="8">
    <source>
        <dbReference type="ARBA" id="ARBA00023125"/>
    </source>
</evidence>
<accession>A0A060XZG6</accession>
<dbReference type="GO" id="GO:0005634">
    <property type="term" value="C:nucleus"/>
    <property type="evidence" value="ECO:0007669"/>
    <property type="project" value="UniProtKB-SubCell"/>
</dbReference>
<keyword evidence="7" id="KW-0805">Transcription regulation</keyword>
<dbReference type="InterPro" id="IPR048408">
    <property type="entry name" value="ZNF512_C2HC"/>
</dbReference>
<evidence type="ECO:0000256" key="2">
    <source>
        <dbReference type="ARBA" id="ARBA00006991"/>
    </source>
</evidence>
<evidence type="ECO:0000256" key="4">
    <source>
        <dbReference type="ARBA" id="ARBA00022737"/>
    </source>
</evidence>
<keyword evidence="6" id="KW-0862">Zinc</keyword>
<evidence type="ECO:0000313" key="13">
    <source>
        <dbReference type="EMBL" id="CDQ84856.1"/>
    </source>
</evidence>
<feature type="region of interest" description="Disordered" evidence="11">
    <location>
        <begin position="20"/>
        <end position="66"/>
    </location>
</feature>
<keyword evidence="9" id="KW-0804">Transcription</keyword>
<dbReference type="PaxDb" id="8022-A0A060XZG6"/>
<feature type="compositionally biased region" description="Low complexity" evidence="11">
    <location>
        <begin position="45"/>
        <end position="56"/>
    </location>
</feature>
<evidence type="ECO:0000256" key="3">
    <source>
        <dbReference type="ARBA" id="ARBA00022723"/>
    </source>
</evidence>
<keyword evidence="8" id="KW-0238">DNA-binding</keyword>
<dbReference type="PANTHER" id="PTHR22979:SF3">
    <property type="entry name" value="ZINC FINGER PROTEIN 512B"/>
    <property type="match status" value="1"/>
</dbReference>
<dbReference type="SUPFAM" id="SSF57667">
    <property type="entry name" value="beta-beta-alpha zinc fingers"/>
    <property type="match status" value="1"/>
</dbReference>
<evidence type="ECO:0000256" key="6">
    <source>
        <dbReference type="ARBA" id="ARBA00022833"/>
    </source>
</evidence>
<keyword evidence="3" id="KW-0479">Metal-binding</keyword>
<proteinExistence type="inferred from homology"/>
<feature type="domain" description="Zinc finger protein 512 C2HC zinc finger" evidence="12">
    <location>
        <begin position="160"/>
        <end position="197"/>
    </location>
</feature>
<dbReference type="InterPro" id="IPR052274">
    <property type="entry name" value="Krueppel_C2H2_Zn-finger"/>
</dbReference>
<evidence type="ECO:0000256" key="9">
    <source>
        <dbReference type="ARBA" id="ARBA00023163"/>
    </source>
</evidence>
<gene>
    <name evidence="13" type="ORF">GSONMT00038405001</name>
</gene>
<evidence type="ECO:0000256" key="11">
    <source>
        <dbReference type="SAM" id="MobiDB-lite"/>
    </source>
</evidence>
<evidence type="ECO:0000313" key="14">
    <source>
        <dbReference type="Proteomes" id="UP000193380"/>
    </source>
</evidence>
<protein>
    <recommendedName>
        <fullName evidence="12">Zinc finger protein 512 C2HC zinc finger domain-containing protein</fullName>
    </recommendedName>
</protein>
<feature type="region of interest" description="Disordered" evidence="11">
    <location>
        <begin position="80"/>
        <end position="112"/>
    </location>
</feature>
<dbReference type="Proteomes" id="UP000193380">
    <property type="component" value="Unassembled WGS sequence"/>
</dbReference>